<dbReference type="PANTHER" id="PTHR43943:SF2">
    <property type="entry name" value="DEHYDROGENASE_REDUCTASE 4"/>
    <property type="match status" value="1"/>
</dbReference>
<dbReference type="SUPFAM" id="SSF51735">
    <property type="entry name" value="NAD(P)-binding Rossmann-fold domains"/>
    <property type="match status" value="1"/>
</dbReference>
<dbReference type="OrthoDB" id="1669814at2759"/>
<evidence type="ECO:0008006" key="4">
    <source>
        <dbReference type="Google" id="ProtNLM"/>
    </source>
</evidence>
<dbReference type="EMBL" id="OU900105">
    <property type="protein sequence ID" value="CAG9856310.1"/>
    <property type="molecule type" value="Genomic_DNA"/>
</dbReference>
<keyword evidence="3" id="KW-1185">Reference proteome</keyword>
<dbReference type="GO" id="GO:0004090">
    <property type="term" value="F:carbonyl reductase (NADPH) activity"/>
    <property type="evidence" value="ECO:0007669"/>
    <property type="project" value="TreeGrafter"/>
</dbReference>
<comment type="similarity">
    <text evidence="1">Belongs to the short-chain dehydrogenases/reductases (SDR) family.</text>
</comment>
<dbReference type="AlphaFoldDB" id="A0A9N9XNW9"/>
<dbReference type="PRINTS" id="PR00080">
    <property type="entry name" value="SDRFAMILY"/>
</dbReference>
<dbReference type="InterPro" id="IPR036291">
    <property type="entry name" value="NAD(P)-bd_dom_sf"/>
</dbReference>
<dbReference type="FunFam" id="3.40.50.720:FF:000084">
    <property type="entry name" value="Short-chain dehydrogenase reductase"/>
    <property type="match status" value="1"/>
</dbReference>
<organism evidence="2 3">
    <name type="scientific">Phyllotreta striolata</name>
    <name type="common">Striped flea beetle</name>
    <name type="synonym">Crioceris striolata</name>
    <dbReference type="NCBI Taxonomy" id="444603"/>
    <lineage>
        <taxon>Eukaryota</taxon>
        <taxon>Metazoa</taxon>
        <taxon>Ecdysozoa</taxon>
        <taxon>Arthropoda</taxon>
        <taxon>Hexapoda</taxon>
        <taxon>Insecta</taxon>
        <taxon>Pterygota</taxon>
        <taxon>Neoptera</taxon>
        <taxon>Endopterygota</taxon>
        <taxon>Coleoptera</taxon>
        <taxon>Polyphaga</taxon>
        <taxon>Cucujiformia</taxon>
        <taxon>Chrysomeloidea</taxon>
        <taxon>Chrysomelidae</taxon>
        <taxon>Galerucinae</taxon>
        <taxon>Alticini</taxon>
        <taxon>Phyllotreta</taxon>
    </lineage>
</organism>
<accession>A0A9N9XNW9</accession>
<proteinExistence type="inferred from homology"/>
<gene>
    <name evidence="2" type="ORF">PHYEVI_LOCUS2733</name>
</gene>
<evidence type="ECO:0000313" key="3">
    <source>
        <dbReference type="Proteomes" id="UP001153712"/>
    </source>
</evidence>
<dbReference type="Gene3D" id="3.40.50.720">
    <property type="entry name" value="NAD(P)-binding Rossmann-like Domain"/>
    <property type="match status" value="1"/>
</dbReference>
<dbReference type="PANTHER" id="PTHR43943">
    <property type="entry name" value="DEHYDROGENASE/REDUCTASE (SDR FAMILY) MEMBER 4"/>
    <property type="match status" value="1"/>
</dbReference>
<protein>
    <recommendedName>
        <fullName evidence="4">Dehydrogenase/reductase SDR family member 4</fullName>
    </recommendedName>
</protein>
<dbReference type="PRINTS" id="PR00081">
    <property type="entry name" value="GDHRDH"/>
</dbReference>
<sequence length="249" mass="26560">MLKRLAGRVAIVTGSTKGIGYAIAERLAQEGAKVVVSSRKQAHVDEALESLSSKGYQVSGLTCHVAKKEDRQKLLEEASKLGGLDILVSHAGVNPSITNVFGCTEEAWDKIFDVNVKTAFLLAKESLPLLKNSKAGRIMYTSSVSAFRPFRDMGAYGVSKTALLGLVKAEAFDLGPYNITVNGIAPGYIETRFAEVLTPMKETYVGEMNIKRIGKPEDISGIAAFLASDDGAYITGETIVAAGGLLSRL</sequence>
<dbReference type="Pfam" id="PF13561">
    <property type="entry name" value="adh_short_C2"/>
    <property type="match status" value="1"/>
</dbReference>
<name>A0A9N9XNW9_PHYSR</name>
<evidence type="ECO:0000256" key="1">
    <source>
        <dbReference type="ARBA" id="ARBA00006484"/>
    </source>
</evidence>
<dbReference type="Proteomes" id="UP001153712">
    <property type="component" value="Chromosome 12"/>
</dbReference>
<dbReference type="NCBIfam" id="NF005559">
    <property type="entry name" value="PRK07231.1"/>
    <property type="match status" value="1"/>
</dbReference>
<dbReference type="InterPro" id="IPR002347">
    <property type="entry name" value="SDR_fam"/>
</dbReference>
<reference evidence="2" key="1">
    <citation type="submission" date="2022-01" db="EMBL/GenBank/DDBJ databases">
        <authorList>
            <person name="King R."/>
        </authorList>
    </citation>
    <scope>NUCLEOTIDE SEQUENCE</scope>
</reference>
<evidence type="ECO:0000313" key="2">
    <source>
        <dbReference type="EMBL" id="CAG9856310.1"/>
    </source>
</evidence>